<evidence type="ECO:0000313" key="6">
    <source>
        <dbReference type="EnsemblMetazoa" id="ASIC010453-PA"/>
    </source>
</evidence>
<dbReference type="GO" id="GO:0097157">
    <property type="term" value="F:pre-mRNA intronic binding"/>
    <property type="evidence" value="ECO:0007669"/>
    <property type="project" value="TreeGrafter"/>
</dbReference>
<dbReference type="GO" id="GO:0005689">
    <property type="term" value="C:U12-type spliceosomal complex"/>
    <property type="evidence" value="ECO:0007669"/>
    <property type="project" value="TreeGrafter"/>
</dbReference>
<feature type="region of interest" description="Disordered" evidence="3">
    <location>
        <begin position="163"/>
        <end position="207"/>
    </location>
</feature>
<evidence type="ECO:0000256" key="2">
    <source>
        <dbReference type="PROSITE-ProRule" id="PRU00176"/>
    </source>
</evidence>
<dbReference type="InterPro" id="IPR035979">
    <property type="entry name" value="RBD_domain_sf"/>
</dbReference>
<dbReference type="SUPFAM" id="SSF54928">
    <property type="entry name" value="RNA-binding domain, RBD"/>
    <property type="match status" value="2"/>
</dbReference>
<dbReference type="GO" id="GO:0030626">
    <property type="term" value="F:U12 snRNA binding"/>
    <property type="evidence" value="ECO:0007669"/>
    <property type="project" value="TreeGrafter"/>
</dbReference>
<evidence type="ECO:0000313" key="5">
    <source>
        <dbReference type="EMBL" id="KFB42713.1"/>
    </source>
</evidence>
<proteinExistence type="predicted"/>
<dbReference type="SMART" id="SM00360">
    <property type="entry name" value="RRM"/>
    <property type="match status" value="2"/>
</dbReference>
<evidence type="ECO:0000313" key="7">
    <source>
        <dbReference type="Proteomes" id="UP000030765"/>
    </source>
</evidence>
<keyword evidence="7" id="KW-1185">Reference proteome</keyword>
<dbReference type="VEuPathDB" id="VectorBase:ASIC010453"/>
<evidence type="ECO:0000256" key="3">
    <source>
        <dbReference type="SAM" id="MobiDB-lite"/>
    </source>
</evidence>
<dbReference type="EnsemblMetazoa" id="ASIC010453-RA">
    <property type="protein sequence ID" value="ASIC010453-PA"/>
    <property type="gene ID" value="ASIC010453"/>
</dbReference>
<dbReference type="InterPro" id="IPR012677">
    <property type="entry name" value="Nucleotide-bd_a/b_plait_sf"/>
</dbReference>
<name>A0A084VXL9_ANOSI</name>
<feature type="compositionally biased region" description="Polar residues" evidence="3">
    <location>
        <begin position="172"/>
        <end position="185"/>
    </location>
</feature>
<organism evidence="5">
    <name type="scientific">Anopheles sinensis</name>
    <name type="common">Mosquito</name>
    <dbReference type="NCBI Taxonomy" id="74873"/>
    <lineage>
        <taxon>Eukaryota</taxon>
        <taxon>Metazoa</taxon>
        <taxon>Ecdysozoa</taxon>
        <taxon>Arthropoda</taxon>
        <taxon>Hexapoda</taxon>
        <taxon>Insecta</taxon>
        <taxon>Pterygota</taxon>
        <taxon>Neoptera</taxon>
        <taxon>Endopterygota</taxon>
        <taxon>Diptera</taxon>
        <taxon>Nematocera</taxon>
        <taxon>Culicoidea</taxon>
        <taxon>Culicidae</taxon>
        <taxon>Anophelinae</taxon>
        <taxon>Anopheles</taxon>
    </lineage>
</organism>
<dbReference type="PROSITE" id="PS50102">
    <property type="entry name" value="RRM"/>
    <property type="match status" value="1"/>
</dbReference>
<dbReference type="InterPro" id="IPR000504">
    <property type="entry name" value="RRM_dom"/>
</dbReference>
<feature type="domain" description="RRM" evidence="4">
    <location>
        <begin position="311"/>
        <end position="403"/>
    </location>
</feature>
<evidence type="ECO:0000259" key="4">
    <source>
        <dbReference type="PROSITE" id="PS50102"/>
    </source>
</evidence>
<keyword evidence="1 2" id="KW-0694">RNA-binding</keyword>
<gene>
    <name evidence="5" type="ORF">ZHAS_00010453</name>
</gene>
<reference evidence="6" key="2">
    <citation type="submission" date="2020-05" db="UniProtKB">
        <authorList>
            <consortium name="EnsemblMetazoa"/>
        </authorList>
    </citation>
    <scope>IDENTIFICATION</scope>
</reference>
<dbReference type="PANTHER" id="PTHR16105:SF0">
    <property type="entry name" value="RNA-BINDING REGION-CONTAINING PROTEIN 3"/>
    <property type="match status" value="1"/>
</dbReference>
<dbReference type="GO" id="GO:0000398">
    <property type="term" value="P:mRNA splicing, via spliceosome"/>
    <property type="evidence" value="ECO:0007669"/>
    <property type="project" value="TreeGrafter"/>
</dbReference>
<dbReference type="OrthoDB" id="1914176at2759"/>
<dbReference type="AlphaFoldDB" id="A0A084VXL9"/>
<dbReference type="Proteomes" id="UP000030765">
    <property type="component" value="Unassembled WGS sequence"/>
</dbReference>
<dbReference type="STRING" id="74873.A0A084VXL9"/>
<accession>A0A084VXL9</accession>
<feature type="compositionally biased region" description="Acidic residues" evidence="3">
    <location>
        <begin position="186"/>
        <end position="198"/>
    </location>
</feature>
<dbReference type="Gene3D" id="3.30.70.330">
    <property type="match status" value="2"/>
</dbReference>
<dbReference type="EMBL" id="KE525212">
    <property type="protein sequence ID" value="KFB42713.1"/>
    <property type="molecule type" value="Genomic_DNA"/>
</dbReference>
<dbReference type="OMA" id="HKNIGEE"/>
<protein>
    <submittedName>
        <fullName evidence="5">AGAP005296-PA-like protein</fullName>
    </submittedName>
</protein>
<evidence type="ECO:0000256" key="1">
    <source>
        <dbReference type="ARBA" id="ARBA00022884"/>
    </source>
</evidence>
<dbReference type="InterPro" id="IPR045164">
    <property type="entry name" value="RBM41/RNPC3"/>
</dbReference>
<sequence>MAVALRIFNFPPIFTNVDVREFLNLFGLQATGVFRRRTCHGAFVNVANEAEARLVISRLHQLLIKSHRIKVEYYERGKESNDEEKSAITDTQVAVKGRTFNEIQEGRPTINYEGFPPPYLLYRYPKHTPLILANICSELASNTPFYYQVLHLMNKMNLKAPFPRLDPDKEASTSGPVQPNANQATSEDESELESDDETNERKKVKLNHLKPTMKVLNYDKLQPKFQDVGKQPNKKPNIEIHISGESLTTTQSVCSAKSIATIAEEAKTTNESSPQQTNLISLDDILNNRIPEEQRNGLSVFQNYTPGEPTTKLYIKNLAKSVTEQDLQNVIRVFFEKDSPYEFNVKLMKTGRMKGQAFISFLPVGEVDSSSNDNLKQCVARVLSTINGYILKDKPMVVSYAKST</sequence>
<dbReference type="PANTHER" id="PTHR16105">
    <property type="entry name" value="RNA-BINDING REGION-CONTAINING PROTEIN 3"/>
    <property type="match status" value="1"/>
</dbReference>
<reference evidence="5 7" key="1">
    <citation type="journal article" date="2014" name="BMC Genomics">
        <title>Genome sequence of Anopheles sinensis provides insight into genetics basis of mosquito competence for malaria parasites.</title>
        <authorList>
            <person name="Zhou D."/>
            <person name="Zhang D."/>
            <person name="Ding G."/>
            <person name="Shi L."/>
            <person name="Hou Q."/>
            <person name="Ye Y."/>
            <person name="Xu Y."/>
            <person name="Zhou H."/>
            <person name="Xiong C."/>
            <person name="Li S."/>
            <person name="Yu J."/>
            <person name="Hong S."/>
            <person name="Yu X."/>
            <person name="Zou P."/>
            <person name="Chen C."/>
            <person name="Chang X."/>
            <person name="Wang W."/>
            <person name="Lv Y."/>
            <person name="Sun Y."/>
            <person name="Ma L."/>
            <person name="Shen B."/>
            <person name="Zhu C."/>
        </authorList>
    </citation>
    <scope>NUCLEOTIDE SEQUENCE [LARGE SCALE GENOMIC DNA]</scope>
</reference>
<dbReference type="EMBL" id="ATLV01018097">
    <property type="status" value="NOT_ANNOTATED_CDS"/>
    <property type="molecule type" value="Genomic_DNA"/>
</dbReference>